<dbReference type="Proteomes" id="UP000784294">
    <property type="component" value="Unassembled WGS sequence"/>
</dbReference>
<gene>
    <name evidence="2" type="ORF">PXEA_LOCUS31531</name>
</gene>
<feature type="region of interest" description="Disordered" evidence="1">
    <location>
        <begin position="167"/>
        <end position="222"/>
    </location>
</feature>
<name>A0A3S5B9Z1_9PLAT</name>
<evidence type="ECO:0000313" key="2">
    <source>
        <dbReference type="EMBL" id="VEL38091.1"/>
    </source>
</evidence>
<proteinExistence type="predicted"/>
<keyword evidence="3" id="KW-1185">Reference proteome</keyword>
<evidence type="ECO:0000313" key="3">
    <source>
        <dbReference type="Proteomes" id="UP000784294"/>
    </source>
</evidence>
<comment type="caution">
    <text evidence="2">The sequence shown here is derived from an EMBL/GenBank/DDBJ whole genome shotgun (WGS) entry which is preliminary data.</text>
</comment>
<dbReference type="AlphaFoldDB" id="A0A3S5B9Z1"/>
<feature type="region of interest" description="Disordered" evidence="1">
    <location>
        <begin position="112"/>
        <end position="139"/>
    </location>
</feature>
<organism evidence="2 3">
    <name type="scientific">Protopolystoma xenopodis</name>
    <dbReference type="NCBI Taxonomy" id="117903"/>
    <lineage>
        <taxon>Eukaryota</taxon>
        <taxon>Metazoa</taxon>
        <taxon>Spiralia</taxon>
        <taxon>Lophotrochozoa</taxon>
        <taxon>Platyhelminthes</taxon>
        <taxon>Monogenea</taxon>
        <taxon>Polyopisthocotylea</taxon>
        <taxon>Polystomatidea</taxon>
        <taxon>Polystomatidae</taxon>
        <taxon>Protopolystoma</taxon>
    </lineage>
</organism>
<evidence type="ECO:0000256" key="1">
    <source>
        <dbReference type="SAM" id="MobiDB-lite"/>
    </source>
</evidence>
<accession>A0A3S5B9Z1</accession>
<reference evidence="2" key="1">
    <citation type="submission" date="2018-11" db="EMBL/GenBank/DDBJ databases">
        <authorList>
            <consortium name="Pathogen Informatics"/>
        </authorList>
    </citation>
    <scope>NUCLEOTIDE SEQUENCE</scope>
</reference>
<sequence>MQSFFLPADIDTDRLLWQLHVEEKPNGASDPWSDRHSDACLTAGGTGRRRSRLRNILEIRAPFRVYSGPSSLCCSRPDSTSRSVTIMPLSGGRTCTRTHRHDMHDAFSVCESSGSVTPSECPSDRRHDRPSASSSPLAFSCAGHRPGWPSRPTSTCWTVAGLEPGLSITESPGFPMRRIGDPMRPALQPSPWPVRVERTTGRVDFSSGREAGAKTAKSTGDQ</sequence>
<dbReference type="EMBL" id="CAAALY010256863">
    <property type="protein sequence ID" value="VEL38091.1"/>
    <property type="molecule type" value="Genomic_DNA"/>
</dbReference>
<protein>
    <submittedName>
        <fullName evidence="2">Uncharacterized protein</fullName>
    </submittedName>
</protein>